<organism evidence="2 3">
    <name type="scientific">Planobispora takensis</name>
    <dbReference type="NCBI Taxonomy" id="1367882"/>
    <lineage>
        <taxon>Bacteria</taxon>
        <taxon>Bacillati</taxon>
        <taxon>Actinomycetota</taxon>
        <taxon>Actinomycetes</taxon>
        <taxon>Streptosporangiales</taxon>
        <taxon>Streptosporangiaceae</taxon>
        <taxon>Planobispora</taxon>
    </lineage>
</organism>
<reference evidence="2" key="1">
    <citation type="submission" date="2021-01" db="EMBL/GenBank/DDBJ databases">
        <title>Whole genome shotgun sequence of Planobispora takensis NBRC 109077.</title>
        <authorList>
            <person name="Komaki H."/>
            <person name="Tamura T."/>
        </authorList>
    </citation>
    <scope>NUCLEOTIDE SEQUENCE</scope>
    <source>
        <strain evidence="2">NBRC 109077</strain>
    </source>
</reference>
<evidence type="ECO:0000313" key="2">
    <source>
        <dbReference type="EMBL" id="GIH99961.1"/>
    </source>
</evidence>
<gene>
    <name evidence="2" type="ORF">Pta02_19700</name>
</gene>
<name>A0A8J3WUI5_9ACTN</name>
<dbReference type="Proteomes" id="UP000634476">
    <property type="component" value="Unassembled WGS sequence"/>
</dbReference>
<dbReference type="EMBL" id="BOOK01000013">
    <property type="protein sequence ID" value="GIH99961.1"/>
    <property type="molecule type" value="Genomic_DNA"/>
</dbReference>
<feature type="compositionally biased region" description="Basic and acidic residues" evidence="1">
    <location>
        <begin position="14"/>
        <end position="24"/>
    </location>
</feature>
<feature type="compositionally biased region" description="Basic residues" evidence="1">
    <location>
        <begin position="1"/>
        <end position="13"/>
    </location>
</feature>
<keyword evidence="3" id="KW-1185">Reference proteome</keyword>
<feature type="region of interest" description="Disordered" evidence="1">
    <location>
        <begin position="1"/>
        <end position="24"/>
    </location>
</feature>
<sequence>MKSKRNRRNRNWHSRNDEGHGRRMEVGDLARAAAAPGWSRLAVRHDRIGAYARTTVIRDGHEIAAADVAGMDEPFRRLRELSYQAGAGTWFTCELEFAPGGRGYTGRVDSSAPPFEDVPPAAALAELTAFPRREPPGWLLAALPTAVPIELPVAYGERYDRWGSHLTERLGDHLLRHPLPITGELAYVPATAMTARGFDQDGRRGRHTLYLTEQAGEAGDEHFAMGGYGEAYWVARHGILGTGGGVRSVTLDGAVLRLGLTREAADLLETETVFEIHLDLPPETIAGLRTAVPGILRSVTGPPELIGF</sequence>
<accession>A0A8J3WUI5</accession>
<dbReference type="RefSeq" id="WP_203874397.1">
    <property type="nucleotide sequence ID" value="NZ_BOOK01000013.1"/>
</dbReference>
<proteinExistence type="predicted"/>
<protein>
    <submittedName>
        <fullName evidence="2">Uncharacterized protein</fullName>
    </submittedName>
</protein>
<dbReference type="AlphaFoldDB" id="A0A8J3WUI5"/>
<evidence type="ECO:0000256" key="1">
    <source>
        <dbReference type="SAM" id="MobiDB-lite"/>
    </source>
</evidence>
<comment type="caution">
    <text evidence="2">The sequence shown here is derived from an EMBL/GenBank/DDBJ whole genome shotgun (WGS) entry which is preliminary data.</text>
</comment>
<evidence type="ECO:0000313" key="3">
    <source>
        <dbReference type="Proteomes" id="UP000634476"/>
    </source>
</evidence>